<keyword evidence="3" id="KW-1185">Reference proteome</keyword>
<reference evidence="2" key="1">
    <citation type="submission" date="2022-05" db="EMBL/GenBank/DDBJ databases">
        <authorList>
            <person name="Friedrich I."/>
            <person name="Poehlein A."/>
            <person name="Schneider D."/>
            <person name="Hertel R."/>
            <person name="Daniel R."/>
        </authorList>
    </citation>
    <scope>NUCLEOTIDE SEQUENCE</scope>
</reference>
<proteinExistence type="predicted"/>
<dbReference type="Proteomes" id="UP001056883">
    <property type="component" value="Segment"/>
</dbReference>
<protein>
    <submittedName>
        <fullName evidence="2">Uncharacterized protein</fullName>
    </submittedName>
</protein>
<evidence type="ECO:0000313" key="2">
    <source>
        <dbReference type="EMBL" id="USN16380.1"/>
    </source>
</evidence>
<accession>A0A9E7MTS1</accession>
<name>A0A9E7MTS1_9CAUD</name>
<dbReference type="EMBL" id="ON529861">
    <property type="protein sequence ID" value="USN16380.1"/>
    <property type="molecule type" value="Genomic_DNA"/>
</dbReference>
<organism evidence="2 3">
    <name type="scientific">Luteibacter phage vB_LflM-Pluto</name>
    <dbReference type="NCBI Taxonomy" id="2948611"/>
    <lineage>
        <taxon>Viruses</taxon>
        <taxon>Duplodnaviria</taxon>
        <taxon>Heunggongvirae</taxon>
        <taxon>Uroviricota</taxon>
        <taxon>Caudoviricetes</taxon>
        <taxon>Lindbergviridae</taxon>
        <taxon>Plutovirus</taxon>
        <taxon>Plutovirus pluto</taxon>
    </lineage>
</organism>
<evidence type="ECO:0000313" key="3">
    <source>
        <dbReference type="Proteomes" id="UP001056883"/>
    </source>
</evidence>
<feature type="region of interest" description="Disordered" evidence="1">
    <location>
        <begin position="1"/>
        <end position="21"/>
    </location>
</feature>
<gene>
    <name evidence="2" type="ORF">PLUTO_00640</name>
</gene>
<evidence type="ECO:0000256" key="1">
    <source>
        <dbReference type="SAM" id="MobiDB-lite"/>
    </source>
</evidence>
<sequence length="105" mass="11491">MAKNRATRANHYGEAQSTSDLKEASVISETLNLIDASLARTAELITANEVAFQPALAQDEATADNGEVLDRPKGRSQLHDRLLSILARIQSSNDRLQETNCRSLL</sequence>